<evidence type="ECO:0000256" key="1">
    <source>
        <dbReference type="SAM" id="SignalP"/>
    </source>
</evidence>
<feature type="chain" id="PRO_5046289710" evidence="1">
    <location>
        <begin position="24"/>
        <end position="616"/>
    </location>
</feature>
<keyword evidence="1" id="KW-0732">Signal</keyword>
<dbReference type="SUPFAM" id="SSF53300">
    <property type="entry name" value="vWA-like"/>
    <property type="match status" value="1"/>
</dbReference>
<dbReference type="Gene3D" id="3.40.50.410">
    <property type="entry name" value="von Willebrand factor, type A domain"/>
    <property type="match status" value="1"/>
</dbReference>
<name>A0ABY7C2R0_9HYPH</name>
<organism evidence="2 3">
    <name type="scientific">Jiella pelagia</name>
    <dbReference type="NCBI Taxonomy" id="2986949"/>
    <lineage>
        <taxon>Bacteria</taxon>
        <taxon>Pseudomonadati</taxon>
        <taxon>Pseudomonadota</taxon>
        <taxon>Alphaproteobacteria</taxon>
        <taxon>Hyphomicrobiales</taxon>
        <taxon>Aurantimonadaceae</taxon>
        <taxon>Jiella</taxon>
    </lineage>
</organism>
<proteinExistence type="predicted"/>
<reference evidence="2" key="1">
    <citation type="submission" date="2022-12" db="EMBL/GenBank/DDBJ databases">
        <title>Jiella pelagia sp. nov., isolated from phosphonate enriched culture of Northwest Pacific surface seawater.</title>
        <authorList>
            <person name="Shin D.Y."/>
            <person name="Hwang C.Y."/>
        </authorList>
    </citation>
    <scope>NUCLEOTIDE SEQUENCE</scope>
    <source>
        <strain evidence="2">HL-NP1</strain>
    </source>
</reference>
<dbReference type="EMBL" id="CP114029">
    <property type="protein sequence ID" value="WAP70366.1"/>
    <property type="molecule type" value="Genomic_DNA"/>
</dbReference>
<dbReference type="CDD" id="cd00198">
    <property type="entry name" value="vWFA"/>
    <property type="match status" value="1"/>
</dbReference>
<keyword evidence="3" id="KW-1185">Reference proteome</keyword>
<gene>
    <name evidence="2" type="ORF">OH818_10010</name>
</gene>
<feature type="signal peptide" evidence="1">
    <location>
        <begin position="1"/>
        <end position="23"/>
    </location>
</feature>
<sequence>MTSRALISASLAILIFCSTSRYAHSCQTDELARTDAGFILKIVAGSNKVKTYSDSAAASERYTLGLLQPYFVICEDGDYYHITDIQANTVEEALSGQTAYVRRDQVFIWPTREALNFNALIFEANRPGVRAWEDEENLKGFMDSGDLTRFPPAYEEDLESTLKRPRETRPYPVLGSEERKLRGTVDKRVFRSLIPAALPPKTAVTLKDKSGQAADMEVVERALTSATFLVVFDATASMGNFALESAKAVETAFNGLAPQVREKSSVGFIFFRDKDDDEKLVMTKLMPINDGSRLLREASSKMTGGGDDPEPILDATYVGLNFFFKDQQSIGRPVIIGVLNDDAHPTTTGGIDDRVPTGIDALNLAGQLREDGVTVVTAQAGPNSGENLVSVLQTLAETTGGQFIAWNNDGGAAISAAVAELMKGTAVAEVEAGMAIVETVFDYEDYPAIPLKVLDGERLERLRRAGIDYNIEPGSDGVLVREAYIIENNDLLEPRVQIDKETLSNLVTLFNILGTVGVDAESATRSIGEAIAAIAGENFKDDEPINEILTKNAGIQFRTKLLSFDVRYLAGLTPDERLALSARIQEAGNTLGNYMSAHLSELDSEPSIWMPMSVLP</sequence>
<protein>
    <submittedName>
        <fullName evidence="2">VWA domain-containing protein</fullName>
    </submittedName>
</protein>
<evidence type="ECO:0000313" key="2">
    <source>
        <dbReference type="EMBL" id="WAP70366.1"/>
    </source>
</evidence>
<evidence type="ECO:0000313" key="3">
    <source>
        <dbReference type="Proteomes" id="UP001164020"/>
    </source>
</evidence>
<dbReference type="InterPro" id="IPR036465">
    <property type="entry name" value="vWFA_dom_sf"/>
</dbReference>
<dbReference type="Proteomes" id="UP001164020">
    <property type="component" value="Chromosome"/>
</dbReference>
<accession>A0ABY7C2R0</accession>
<dbReference type="RefSeq" id="WP_268882850.1">
    <property type="nucleotide sequence ID" value="NZ_CP114029.1"/>
</dbReference>